<dbReference type="EMBL" id="MN740374">
    <property type="protein sequence ID" value="QHU03289.1"/>
    <property type="molecule type" value="Genomic_DNA"/>
</dbReference>
<name>A0A6C0JCB7_9ZZZZ</name>
<proteinExistence type="predicted"/>
<sequence length="42" mass="5266">MFLIKVLIIHIEVNIIESILCKIKFMEYKFYFITKVYTWFVF</sequence>
<protein>
    <submittedName>
        <fullName evidence="1">Uncharacterized protein</fullName>
    </submittedName>
</protein>
<accession>A0A6C0JCB7</accession>
<evidence type="ECO:0000313" key="1">
    <source>
        <dbReference type="EMBL" id="QHU03289.1"/>
    </source>
</evidence>
<dbReference type="AlphaFoldDB" id="A0A6C0JCB7"/>
<organism evidence="1">
    <name type="scientific">viral metagenome</name>
    <dbReference type="NCBI Taxonomy" id="1070528"/>
    <lineage>
        <taxon>unclassified sequences</taxon>
        <taxon>metagenomes</taxon>
        <taxon>organismal metagenomes</taxon>
    </lineage>
</organism>
<reference evidence="1" key="1">
    <citation type="journal article" date="2020" name="Nature">
        <title>Giant virus diversity and host interactions through global metagenomics.</title>
        <authorList>
            <person name="Schulz F."/>
            <person name="Roux S."/>
            <person name="Paez-Espino D."/>
            <person name="Jungbluth S."/>
            <person name="Walsh D.A."/>
            <person name="Denef V.J."/>
            <person name="McMahon K.D."/>
            <person name="Konstantinidis K.T."/>
            <person name="Eloe-Fadrosh E.A."/>
            <person name="Kyrpides N.C."/>
            <person name="Woyke T."/>
        </authorList>
    </citation>
    <scope>NUCLEOTIDE SEQUENCE</scope>
    <source>
        <strain evidence="1">GVMAG-M-3300026093-6</strain>
    </source>
</reference>